<gene>
    <name evidence="2" type="ORF">EVA_21143</name>
</gene>
<accession>J9BT66</accession>
<sequence>MVVRQLIKLAHDLGMTVVAEGIENYEQVEQLYLCGCDLI</sequence>
<dbReference type="SUPFAM" id="SSF141868">
    <property type="entry name" value="EAL domain-like"/>
    <property type="match status" value="1"/>
</dbReference>
<evidence type="ECO:0000259" key="1">
    <source>
        <dbReference type="PROSITE" id="PS50883"/>
    </source>
</evidence>
<proteinExistence type="predicted"/>
<protein>
    <submittedName>
        <fullName evidence="2">Protein containing Diguanylate phosphodiesterase, predicted domain protein</fullName>
    </submittedName>
</protein>
<dbReference type="EMBL" id="AMCI01008639">
    <property type="protein sequence ID" value="EJW90750.1"/>
    <property type="molecule type" value="Genomic_DNA"/>
</dbReference>
<evidence type="ECO:0000313" key="2">
    <source>
        <dbReference type="EMBL" id="EJW90750.1"/>
    </source>
</evidence>
<dbReference type="PROSITE" id="PS50883">
    <property type="entry name" value="EAL"/>
    <property type="match status" value="1"/>
</dbReference>
<name>J9BT66_9ZZZZ</name>
<dbReference type="InterPro" id="IPR001633">
    <property type="entry name" value="EAL_dom"/>
</dbReference>
<dbReference type="Pfam" id="PF00563">
    <property type="entry name" value="EAL"/>
    <property type="match status" value="1"/>
</dbReference>
<feature type="non-terminal residue" evidence="2">
    <location>
        <position position="39"/>
    </location>
</feature>
<dbReference type="InterPro" id="IPR035919">
    <property type="entry name" value="EAL_sf"/>
</dbReference>
<dbReference type="Gene3D" id="3.20.20.450">
    <property type="entry name" value="EAL domain"/>
    <property type="match status" value="1"/>
</dbReference>
<organism evidence="2">
    <name type="scientific">gut metagenome</name>
    <dbReference type="NCBI Taxonomy" id="749906"/>
    <lineage>
        <taxon>unclassified sequences</taxon>
        <taxon>metagenomes</taxon>
        <taxon>organismal metagenomes</taxon>
    </lineage>
</organism>
<reference evidence="2" key="1">
    <citation type="journal article" date="2012" name="PLoS ONE">
        <title>Gene sets for utilization of primary and secondary nutrition supplies in the distal gut of endangered iberian lynx.</title>
        <authorList>
            <person name="Alcaide M."/>
            <person name="Messina E."/>
            <person name="Richter M."/>
            <person name="Bargiela R."/>
            <person name="Peplies J."/>
            <person name="Huws S.A."/>
            <person name="Newbold C.J."/>
            <person name="Golyshin P.N."/>
            <person name="Simon M.A."/>
            <person name="Lopez G."/>
            <person name="Yakimov M.M."/>
            <person name="Ferrer M."/>
        </authorList>
    </citation>
    <scope>NUCLEOTIDE SEQUENCE</scope>
</reference>
<dbReference type="AlphaFoldDB" id="J9BT66"/>
<comment type="caution">
    <text evidence="2">The sequence shown here is derived from an EMBL/GenBank/DDBJ whole genome shotgun (WGS) entry which is preliminary data.</text>
</comment>
<feature type="domain" description="EAL" evidence="1">
    <location>
        <begin position="1"/>
        <end position="39"/>
    </location>
</feature>